<dbReference type="Gene3D" id="3.40.50.1240">
    <property type="entry name" value="Phosphoglycerate mutase-like"/>
    <property type="match status" value="1"/>
</dbReference>
<dbReference type="InterPro" id="IPR013078">
    <property type="entry name" value="His_Pase_superF_clade-1"/>
</dbReference>
<evidence type="ECO:0000313" key="2">
    <source>
        <dbReference type="Proteomes" id="UP000218606"/>
    </source>
</evidence>
<dbReference type="SUPFAM" id="SSF53254">
    <property type="entry name" value="Phosphoglycerate mutase-like"/>
    <property type="match status" value="1"/>
</dbReference>
<reference evidence="1 2" key="1">
    <citation type="journal article" date="2017" name="Front. Microbiol.">
        <title>Phaeobacter piscinae sp. nov., a species of the Roseobacter group and potential aquaculture probiont.</title>
        <authorList>
            <person name="Sonnenschein E.C."/>
            <person name="Phippen C.B.W."/>
            <person name="Nielsen K.F."/>
            <person name="Mateiu R.V."/>
            <person name="Melchiorsen J."/>
            <person name="Gram L."/>
            <person name="Overmann J."/>
            <person name="Freese H.M."/>
        </authorList>
    </citation>
    <scope>NUCLEOTIDE SEQUENCE [LARGE SCALE GENOMIC DNA]</scope>
    <source>
        <strain evidence="1 2">P13</strain>
    </source>
</reference>
<name>A0AAN1GNW2_9RHOB</name>
<dbReference type="Pfam" id="PF00300">
    <property type="entry name" value="His_Phos_1"/>
    <property type="match status" value="1"/>
</dbReference>
<dbReference type="Proteomes" id="UP000218606">
    <property type="component" value="Chromosome"/>
</dbReference>
<gene>
    <name evidence="1" type="ORF">PhaeoP13_00283</name>
</gene>
<evidence type="ECO:0000313" key="1">
    <source>
        <dbReference type="EMBL" id="ATG42249.1"/>
    </source>
</evidence>
<protein>
    <submittedName>
        <fullName evidence="1">Phosphoglycerate mutase-like protein</fullName>
    </submittedName>
</protein>
<dbReference type="InterPro" id="IPR029033">
    <property type="entry name" value="His_PPase_superfam"/>
</dbReference>
<dbReference type="AlphaFoldDB" id="A0AAN1GNW2"/>
<proteinExistence type="predicted"/>
<dbReference type="RefSeq" id="WP_096870509.1">
    <property type="nucleotide sequence ID" value="NZ_CP010715.1"/>
</dbReference>
<accession>A0AAN1GNW2</accession>
<organism evidence="1 2">
    <name type="scientific">Phaeobacter piscinae</name>
    <dbReference type="NCBI Taxonomy" id="1580596"/>
    <lineage>
        <taxon>Bacteria</taxon>
        <taxon>Pseudomonadati</taxon>
        <taxon>Pseudomonadota</taxon>
        <taxon>Alphaproteobacteria</taxon>
        <taxon>Rhodobacterales</taxon>
        <taxon>Roseobacteraceae</taxon>
        <taxon>Phaeobacter</taxon>
    </lineage>
</organism>
<dbReference type="EMBL" id="CP010767">
    <property type="protein sequence ID" value="ATG42249.1"/>
    <property type="molecule type" value="Genomic_DNA"/>
</dbReference>
<sequence length="210" mass="22388">MNIGDPGTVLYISHPQVTVDATVAVPDWGLSDVGALRVAELAQRFARLQMAGKAAVISSAERKAVETAAPLAAALGAAVDQRRGLHENDRTSTGYLPVAAFEEQADAFFASPLQSVRGWERAVDAQDRILREICALEADYPDSALIVCGHGAVGTLLFCALAGVEIDRCWDQPAGGGNWFAFDRYSRKPCDHWAPIETLFADGATGCGKQ</sequence>